<dbReference type="AlphaFoldDB" id="A0A1I3GB14"/>
<evidence type="ECO:0000256" key="3">
    <source>
        <dbReference type="ARBA" id="ARBA00022692"/>
    </source>
</evidence>
<dbReference type="Pfam" id="PF04011">
    <property type="entry name" value="LemA"/>
    <property type="match status" value="1"/>
</dbReference>
<name>A0A1I3GB14_SELRU</name>
<accession>A0A1I3GB14</accession>
<dbReference type="InterPro" id="IPR023353">
    <property type="entry name" value="LemA-like_dom_sf"/>
</dbReference>
<keyword evidence="5" id="KW-0472">Membrane</keyword>
<protein>
    <submittedName>
        <fullName evidence="6">LemA protein</fullName>
    </submittedName>
</protein>
<dbReference type="Gene3D" id="1.20.1440.20">
    <property type="entry name" value="LemA-like domain"/>
    <property type="match status" value="1"/>
</dbReference>
<evidence type="ECO:0000313" key="6">
    <source>
        <dbReference type="EMBL" id="SFI20643.1"/>
    </source>
</evidence>
<dbReference type="GO" id="GO:0016020">
    <property type="term" value="C:membrane"/>
    <property type="evidence" value="ECO:0007669"/>
    <property type="project" value="UniProtKB-SubCell"/>
</dbReference>
<sequence length="184" mass="19543">MNKSGMILLVLLAVAVIGGIGTYNSVKSARIAIDAQYGQVENQIQRRADLIPNLVATVKGYMQYEEKVLTEVTAARAQVAAATSGEEMAAADAQLTGALGRLLAVVENYPALKADAHFTELMREISGSENRIAVARRDYNAALRDYNVTIGTFPGNIMAGMLGYQPVAPFAADEAAHAVPQAAF</sequence>
<dbReference type="OrthoDB" id="9804152at2"/>
<evidence type="ECO:0000313" key="7">
    <source>
        <dbReference type="Proteomes" id="UP000183639"/>
    </source>
</evidence>
<gene>
    <name evidence="6" type="ORF">SAMN04487861_12127</name>
</gene>
<dbReference type="EMBL" id="FOQK01000021">
    <property type="protein sequence ID" value="SFI20643.1"/>
    <property type="molecule type" value="Genomic_DNA"/>
</dbReference>
<dbReference type="PANTHER" id="PTHR34478">
    <property type="entry name" value="PROTEIN LEMA"/>
    <property type="match status" value="1"/>
</dbReference>
<comment type="subcellular location">
    <subcellularLocation>
        <location evidence="1">Membrane</location>
        <topology evidence="1">Single-pass membrane protein</topology>
    </subcellularLocation>
</comment>
<proteinExistence type="inferred from homology"/>
<dbReference type="RefSeq" id="WP_075444882.1">
    <property type="nucleotide sequence ID" value="NZ_FOQK01000021.1"/>
</dbReference>
<evidence type="ECO:0000256" key="4">
    <source>
        <dbReference type="ARBA" id="ARBA00022989"/>
    </source>
</evidence>
<dbReference type="InterPro" id="IPR007156">
    <property type="entry name" value="MamQ_LemA"/>
</dbReference>
<evidence type="ECO:0000256" key="2">
    <source>
        <dbReference type="ARBA" id="ARBA00008854"/>
    </source>
</evidence>
<evidence type="ECO:0000256" key="5">
    <source>
        <dbReference type="ARBA" id="ARBA00023136"/>
    </source>
</evidence>
<reference evidence="6 7" key="1">
    <citation type="submission" date="2016-10" db="EMBL/GenBank/DDBJ databases">
        <authorList>
            <person name="de Groot N.N."/>
        </authorList>
    </citation>
    <scope>NUCLEOTIDE SEQUENCE [LARGE SCALE GENOMIC DNA]</scope>
    <source>
        <strain evidence="6 7">Z108</strain>
    </source>
</reference>
<dbReference type="Proteomes" id="UP000183639">
    <property type="component" value="Unassembled WGS sequence"/>
</dbReference>
<evidence type="ECO:0000256" key="1">
    <source>
        <dbReference type="ARBA" id="ARBA00004167"/>
    </source>
</evidence>
<comment type="similarity">
    <text evidence="2">Belongs to the LemA family.</text>
</comment>
<keyword evidence="4" id="KW-1133">Transmembrane helix</keyword>
<dbReference type="SUPFAM" id="SSF140478">
    <property type="entry name" value="LemA-like"/>
    <property type="match status" value="1"/>
</dbReference>
<dbReference type="PANTHER" id="PTHR34478:SF2">
    <property type="entry name" value="MEMBRANE PROTEIN"/>
    <property type="match status" value="1"/>
</dbReference>
<organism evidence="6 7">
    <name type="scientific">Selenomonas ruminantium</name>
    <dbReference type="NCBI Taxonomy" id="971"/>
    <lineage>
        <taxon>Bacteria</taxon>
        <taxon>Bacillati</taxon>
        <taxon>Bacillota</taxon>
        <taxon>Negativicutes</taxon>
        <taxon>Selenomonadales</taxon>
        <taxon>Selenomonadaceae</taxon>
        <taxon>Selenomonas</taxon>
    </lineage>
</organism>
<keyword evidence="3" id="KW-0812">Transmembrane</keyword>